<evidence type="ECO:0000259" key="2">
    <source>
        <dbReference type="Pfam" id="PF12578"/>
    </source>
</evidence>
<evidence type="ECO:0000256" key="1">
    <source>
        <dbReference type="SAM" id="MobiDB-lite"/>
    </source>
</evidence>
<sequence length="91" mass="10279">WWSRPPLRVSPPDTQGTQGTPLGTPLGTCQPHQGLLLPCTAGPCVRLWHRCYLRGLPQEQRGRLAPSLAGLTEELQLLQDRLRAWNLRRPH</sequence>
<evidence type="ECO:0000313" key="4">
    <source>
        <dbReference type="Proteomes" id="UP000614263"/>
    </source>
</evidence>
<protein>
    <submittedName>
        <fullName evidence="3">MTMRB protein</fullName>
    </submittedName>
</protein>
<dbReference type="InterPro" id="IPR022587">
    <property type="entry name" value="MTMR12-like_C"/>
</dbReference>
<reference evidence="3" key="1">
    <citation type="submission" date="2019-10" db="EMBL/GenBank/DDBJ databases">
        <title>Bird 10,000 Genomes (B10K) Project - Family phase.</title>
        <authorList>
            <person name="Zhang G."/>
        </authorList>
    </citation>
    <scope>NUCLEOTIDE SEQUENCE</scope>
    <source>
        <strain evidence="3">B10K-DU-002-57</strain>
        <tissue evidence="3">Muscle</tissue>
    </source>
</reference>
<organism evidence="3 4">
    <name type="scientific">Chloropsis cyanopogon</name>
    <dbReference type="NCBI Taxonomy" id="1218682"/>
    <lineage>
        <taxon>Eukaryota</taxon>
        <taxon>Metazoa</taxon>
        <taxon>Chordata</taxon>
        <taxon>Craniata</taxon>
        <taxon>Vertebrata</taxon>
        <taxon>Euteleostomi</taxon>
        <taxon>Archelosauria</taxon>
        <taxon>Archosauria</taxon>
        <taxon>Dinosauria</taxon>
        <taxon>Saurischia</taxon>
        <taxon>Theropoda</taxon>
        <taxon>Coelurosauria</taxon>
        <taxon>Aves</taxon>
        <taxon>Neognathae</taxon>
        <taxon>Neoaves</taxon>
        <taxon>Telluraves</taxon>
        <taxon>Australaves</taxon>
        <taxon>Passeriformes</taxon>
        <taxon>Corvoidea</taxon>
        <taxon>Irenidae</taxon>
        <taxon>Chloropsis</taxon>
    </lineage>
</organism>
<name>A0A852ATE2_9CORV</name>
<feature type="domain" description="Myotubularin-related 12-like C-terminal" evidence="2">
    <location>
        <begin position="31"/>
        <end position="86"/>
    </location>
</feature>
<proteinExistence type="predicted"/>
<accession>A0A852ATE2</accession>
<dbReference type="AlphaFoldDB" id="A0A852ATE2"/>
<gene>
    <name evidence="3" type="primary">Mtmr11</name>
    <name evidence="3" type="ORF">CHLCYA_R13656</name>
</gene>
<feature type="region of interest" description="Disordered" evidence="1">
    <location>
        <begin position="1"/>
        <end position="25"/>
    </location>
</feature>
<dbReference type="Pfam" id="PF12578">
    <property type="entry name" value="3-PAP"/>
    <property type="match status" value="1"/>
</dbReference>
<comment type="caution">
    <text evidence="3">The sequence shown here is derived from an EMBL/GenBank/DDBJ whole genome shotgun (WGS) entry which is preliminary data.</text>
</comment>
<dbReference type="Proteomes" id="UP000614263">
    <property type="component" value="Unassembled WGS sequence"/>
</dbReference>
<dbReference type="EMBL" id="WEZZ01012317">
    <property type="protein sequence ID" value="NXP60589.1"/>
    <property type="molecule type" value="Genomic_DNA"/>
</dbReference>
<evidence type="ECO:0000313" key="3">
    <source>
        <dbReference type="EMBL" id="NXP60589.1"/>
    </source>
</evidence>
<feature type="compositionally biased region" description="Low complexity" evidence="1">
    <location>
        <begin position="14"/>
        <end position="25"/>
    </location>
</feature>
<keyword evidence="4" id="KW-1185">Reference proteome</keyword>
<feature type="non-terminal residue" evidence="3">
    <location>
        <position position="1"/>
    </location>
</feature>
<feature type="non-terminal residue" evidence="3">
    <location>
        <position position="91"/>
    </location>
</feature>